<proteinExistence type="predicted"/>
<evidence type="ECO:0000313" key="1">
    <source>
        <dbReference type="EMBL" id="CAG9311253.1"/>
    </source>
</evidence>
<gene>
    <name evidence="1" type="ORF">BSTOLATCC_MIC3544</name>
</gene>
<evidence type="ECO:0000313" key="2">
    <source>
        <dbReference type="Proteomes" id="UP001162131"/>
    </source>
</evidence>
<dbReference type="Proteomes" id="UP001162131">
    <property type="component" value="Unassembled WGS sequence"/>
</dbReference>
<accession>A0AAU9I7F9</accession>
<name>A0AAU9I7F9_9CILI</name>
<keyword evidence="2" id="KW-1185">Reference proteome</keyword>
<dbReference type="EMBL" id="CAJZBQ010000004">
    <property type="protein sequence ID" value="CAG9311253.1"/>
    <property type="molecule type" value="Genomic_DNA"/>
</dbReference>
<protein>
    <submittedName>
        <fullName evidence="1">Uncharacterized protein</fullName>
    </submittedName>
</protein>
<organism evidence="1 2">
    <name type="scientific">Blepharisma stoltei</name>
    <dbReference type="NCBI Taxonomy" id="1481888"/>
    <lineage>
        <taxon>Eukaryota</taxon>
        <taxon>Sar</taxon>
        <taxon>Alveolata</taxon>
        <taxon>Ciliophora</taxon>
        <taxon>Postciliodesmatophora</taxon>
        <taxon>Heterotrichea</taxon>
        <taxon>Heterotrichida</taxon>
        <taxon>Blepharismidae</taxon>
        <taxon>Blepharisma</taxon>
    </lineage>
</organism>
<comment type="caution">
    <text evidence="1">The sequence shown here is derived from an EMBL/GenBank/DDBJ whole genome shotgun (WGS) entry which is preliminary data.</text>
</comment>
<sequence>MANDEILALERYILSSDKSAALSSFPPTSTLKQFLFANSLLKEGKFCSPEFLTELEELKKKDATLFNKLQLRKLIKELETTNDETKTTEILNHINYMYFNYNFDYPAPQSSEIVQENEYSSRLSDNLFPNNLHDAHTSVEAFESLTENGRLKLNPLEMNIEIFKSFIHIKDIHSIPGIPETIVKFIKSSNFYDPEWFELLSASQLSELKNLYKPLGQKSELIRALVSKKYLYHIDNSDDIGSYEIYQKVLHEIEGFPENANPLRSVILLNLLSLGRIFNNYDEKIFKEYLKIHRPEKIYRANCKETEKTWKYFSRFLRKDCPDDDSALVQEYLQEILKDKDNANEYEQFFEEKFLRKAFARIKIQNGICPSQFEDVFSYKKIEDLASIVELEPSTDNPFRFERNQLVKFSIHIKNIQRLLVKVLELNTKAYYLKNDAEITTDINLDGLVASYERIYEYNDSPLVRIKRTFEFPELTDKAGLFVMELIGNGRHCRTLIKKGSLKFVSKITSVGHIVLILNESNQICKGPGAGLILDGRFYSTENDRGTALIPFANQQTTKNIILTDGIISSLESGFTHYSENYELKTAFLVHEEQLLIGNRATISIKPRLYVCGTKAPDSLLKECKAAITTTDADGITASRIYPDLAIPSGNDLINLDIEVPPRLKFMRIWFSGEVEKSTTKEKTPLNSSYKILVNSNLSNSVMYGAYLRYGPQGYQVELRGRGGEILPRQRIQVSLSHEDWGRESKETLMTDENGTIYLGILKNIASLRVLASVNQQDQQFEWILSNFKSKIQYPSILNLCEGDEFGFPVTFEYGVIDFRECNIVLEKNGKLIDNFNDKLFYDHEASMLWLKGLKAGVYLLKLDNQYISVSVKDGIHWGENQFILSEDYVIPTSSQYRPLGIKSAEIEENKVKIELAGDYDNAVIHILYFNYLSTQVLEEFSQLQSIYLEQNQTAFKFSKKRSYYLPSRKLDQEYQYVLERKFLERNAGNILTKPQLLNKRLFLYDTTTETQRAQEGERMKNLNLDDCEYDLCRSACPCPAALASHIGSAQNGMLDFLKNPAKWTYGLNAQEGKADITLEKNQFSHALIIATNGEGLSIKIFSFTDSSISTRQLGLSKSLDKEISYSEQMKSRCVFAGENFTINDISSCEIVDSIDKLYRLQKELITTNKIKANYEQWEFLGKWHSLSNSKRLEKYDKYMSHELNLFLYKKDYKFFEEVIKPLLASKMEKDIIDLYLLSHPLDDYMSLDKILKLNSLEKILLIESMLDKNPEFSVEMSKIMKDEADSMMRNYQLRNRRIKTALSFNLLSGKNSFAPQGSFQQPMAEMRVQLLSSLKPCSLFLGESIDFPALNQQYEKISLECCDQGTDFFSWAIKSEETAWWGLKEEIAPTYYQKLDSTKEFAETFYYDIKDPNQNTNLVPNRRFWSELASAVVNRSSLILSEDILETTGSLTELICSLAFSDLPFIAEKHDYLLEGRSITYTARSNFIAFYKELAETPSEINSQVLVAQRYFDPDDRYIQDQDGNKEKSITQFIKQKIYTCQVVITNTAGSQITVSLLTEVPQGSIPILPPKYTLNSIMTLANFHTKTFEYQFYFPNAGVYSHYPVTITYNGKVIAKANSNDLEVSDTAKVVKLETFKDLVLSGRKDLVLEFLANENLYSTNKEFNVNYFCWMMKDKEFWQKVMQIMKQRNYFFDKIWSFAFLHKDFVVLKEIFTTNRSFMYALGEFFSSELLSTGKGEHRHLEFDPLVNERTHRLGNRQRITNIRFEIVYSDFLKYLSEKERLDVEDQLALTQYYILQDRYQEANEIYKAIPLMPSQEKPGSSYLQIQYDYLSCYLDINLASAISALYENYPVNTWKKMFSEVAKLVREINAQDIPLGQAEAKDSEPSLMFTIERNEIKFYYQNVRSCIVKLYRVDLEVLFSKTPFLIGNTQNFGFVKPNYEFEIELPENGARTARIPEEFEGQNIIVEVDYGIYTISKSYFATSLKINVIERYGIIKVMNGDLTPRPSAYIKAFVQRKNGSVEFYKDGYTDIRGNFDYAALNTDQLSSVHKFALLVVDDELGSLIYEVNPPPQ</sequence>
<reference evidence="1" key="1">
    <citation type="submission" date="2021-09" db="EMBL/GenBank/DDBJ databases">
        <authorList>
            <consortium name="AG Swart"/>
            <person name="Singh M."/>
            <person name="Singh A."/>
            <person name="Seah K."/>
            <person name="Emmerich C."/>
        </authorList>
    </citation>
    <scope>NUCLEOTIDE SEQUENCE</scope>
    <source>
        <strain evidence="1">ATCC30299</strain>
    </source>
</reference>